<organism evidence="3">
    <name type="scientific">viral metagenome</name>
    <dbReference type="NCBI Taxonomy" id="1070528"/>
    <lineage>
        <taxon>unclassified sequences</taxon>
        <taxon>metagenomes</taxon>
        <taxon>organismal metagenomes</taxon>
    </lineage>
</organism>
<dbReference type="Pfam" id="PF18818">
    <property type="entry name" value="MPTase-PolyVal"/>
    <property type="match status" value="1"/>
</dbReference>
<accession>A0A6M3LJW1</accession>
<protein>
    <recommendedName>
        <fullName evidence="4">DUF1738 domain-containing protein</fullName>
    </recommendedName>
</protein>
<name>A0A6M3LJW1_9ZZZZ</name>
<evidence type="ECO:0000259" key="1">
    <source>
        <dbReference type="Pfam" id="PF08401"/>
    </source>
</evidence>
<evidence type="ECO:0000313" key="3">
    <source>
        <dbReference type="EMBL" id="QJA95627.1"/>
    </source>
</evidence>
<dbReference type="InterPro" id="IPR041459">
    <property type="entry name" value="MPTase-PolyVal"/>
</dbReference>
<sequence length="291" mass="33496">MDKKSVYEIITDRIIDKLKSGVIPWQKPWSGDYTPVNIASHKPYRGINVLLLNSMGFSSPYWLTFKQAAEISGNVRKGEKGTPVIFWKWLQKKDEDQASEEEITKQIPFLRYYTVFNIDQCENLPESARPKTETPTIDFNPIEKCEQIVADMPNRPKIDHIQQRACYYPGEDRVNMPKPETFMNEPAYYATLFHELTHSTSHPSRLARRKTVEEYRPFGSQSYSKEELIAEMGASFLCGEAHIENATIDNSTAYVQSWLEILHNDKKMVIIAAAQAQKAAEYILGKKNEHV</sequence>
<dbReference type="InterPro" id="IPR017113">
    <property type="entry name" value="Antirestriction_ArdC"/>
</dbReference>
<dbReference type="Pfam" id="PF08401">
    <property type="entry name" value="ArdcN"/>
    <property type="match status" value="1"/>
</dbReference>
<evidence type="ECO:0008006" key="4">
    <source>
        <dbReference type="Google" id="ProtNLM"/>
    </source>
</evidence>
<proteinExistence type="predicted"/>
<dbReference type="InterPro" id="IPR013610">
    <property type="entry name" value="ArdC_N"/>
</dbReference>
<dbReference type="PIRSF" id="PIRSF037112">
    <property type="entry name" value="Antirestriction_ArdC"/>
    <property type="match status" value="1"/>
</dbReference>
<feature type="domain" description="N-terminal" evidence="1">
    <location>
        <begin position="4"/>
        <end position="116"/>
    </location>
</feature>
<dbReference type="AlphaFoldDB" id="A0A6M3LJW1"/>
<dbReference type="EMBL" id="MT143330">
    <property type="protein sequence ID" value="QJA95627.1"/>
    <property type="molecule type" value="Genomic_DNA"/>
</dbReference>
<gene>
    <name evidence="3" type="ORF">MM415B05266_0007</name>
</gene>
<evidence type="ECO:0000259" key="2">
    <source>
        <dbReference type="Pfam" id="PF18818"/>
    </source>
</evidence>
<dbReference type="GO" id="GO:0003697">
    <property type="term" value="F:single-stranded DNA binding"/>
    <property type="evidence" value="ECO:0007669"/>
    <property type="project" value="InterPro"/>
</dbReference>
<feature type="domain" description="Polyvalent protein metallopeptidase" evidence="2">
    <location>
        <begin position="155"/>
        <end position="275"/>
    </location>
</feature>
<reference evidence="3" key="1">
    <citation type="submission" date="2020-03" db="EMBL/GenBank/DDBJ databases">
        <title>The deep terrestrial virosphere.</title>
        <authorList>
            <person name="Holmfeldt K."/>
            <person name="Nilsson E."/>
            <person name="Simone D."/>
            <person name="Lopez-Fernandez M."/>
            <person name="Wu X."/>
            <person name="de Brujin I."/>
            <person name="Lundin D."/>
            <person name="Andersson A."/>
            <person name="Bertilsson S."/>
            <person name="Dopson M."/>
        </authorList>
    </citation>
    <scope>NUCLEOTIDE SEQUENCE</scope>
    <source>
        <strain evidence="3">MM415B05266</strain>
    </source>
</reference>